<evidence type="ECO:0000256" key="1">
    <source>
        <dbReference type="ARBA" id="ARBA00006484"/>
    </source>
</evidence>
<comment type="caution">
    <text evidence="4">The sequence shown here is derived from an EMBL/GenBank/DDBJ whole genome shotgun (WGS) entry which is preliminary data.</text>
</comment>
<dbReference type="SUPFAM" id="SSF51735">
    <property type="entry name" value="NAD(P)-binding Rossmann-fold domains"/>
    <property type="match status" value="1"/>
</dbReference>
<sequence length="266" mass="28214">MTLGLQVPIIMSNSADLLKGKKVIVIGGSSGIGRSVAAAALSNGASVVISSSSQQKVDIAVENLKQGSHNVPDVTVKGRAFDLKDLEALKAFLTEEGPFDHLAITAGSIGPEFTQFPNVGITEKYKSEFDLRFYATITAGQHIYQNELINPGGSIILTIGVSHYRPPSGWGLLSGITGALEASTRGLAVDLKPIRVNTIAPGLVDTELLDSLPPQAKREMLEARSKTLPVGHVGTPEELAEAYIFAMKVGGMPETIRYGVAYTRND</sequence>
<dbReference type="Pfam" id="PF23441">
    <property type="entry name" value="SDR"/>
    <property type="match status" value="1"/>
</dbReference>
<dbReference type="PRINTS" id="PR00081">
    <property type="entry name" value="GDHRDH"/>
</dbReference>
<keyword evidence="2" id="KW-0521">NADP</keyword>
<dbReference type="PANTHER" id="PTHR43477">
    <property type="entry name" value="DIHYDROANTICAPSIN 7-DEHYDROGENASE"/>
    <property type="match status" value="1"/>
</dbReference>
<evidence type="ECO:0000313" key="4">
    <source>
        <dbReference type="EMBL" id="CAE6507113.1"/>
    </source>
</evidence>
<proteinExistence type="inferred from homology"/>
<name>A0A8H3D250_9AGAM</name>
<dbReference type="InterPro" id="IPR036291">
    <property type="entry name" value="NAD(P)-bd_dom_sf"/>
</dbReference>
<dbReference type="InterPro" id="IPR051122">
    <property type="entry name" value="SDR_DHRS6-like"/>
</dbReference>
<reference evidence="4" key="1">
    <citation type="submission" date="2021-01" db="EMBL/GenBank/DDBJ databases">
        <authorList>
            <person name="Kaushik A."/>
        </authorList>
    </citation>
    <scope>NUCLEOTIDE SEQUENCE</scope>
    <source>
        <strain evidence="4">AG6-10EEA</strain>
    </source>
</reference>
<gene>
    <name evidence="4" type="ORF">RDB_LOCUS121603</name>
</gene>
<dbReference type="InterPro" id="IPR057571">
    <property type="entry name" value="SDR_PhqE-like"/>
</dbReference>
<accession>A0A8H3D250</accession>
<dbReference type="Proteomes" id="UP000663853">
    <property type="component" value="Unassembled WGS sequence"/>
</dbReference>
<organism evidence="4 5">
    <name type="scientific">Rhizoctonia solani</name>
    <dbReference type="NCBI Taxonomy" id="456999"/>
    <lineage>
        <taxon>Eukaryota</taxon>
        <taxon>Fungi</taxon>
        <taxon>Dikarya</taxon>
        <taxon>Basidiomycota</taxon>
        <taxon>Agaricomycotina</taxon>
        <taxon>Agaricomycetes</taxon>
        <taxon>Cantharellales</taxon>
        <taxon>Ceratobasidiaceae</taxon>
        <taxon>Rhizoctonia</taxon>
    </lineage>
</organism>
<comment type="similarity">
    <text evidence="1">Belongs to the short-chain dehydrogenases/reductases (SDR) family.</text>
</comment>
<dbReference type="EMBL" id="CAJMXA010003612">
    <property type="protein sequence ID" value="CAE6507113.1"/>
    <property type="molecule type" value="Genomic_DNA"/>
</dbReference>
<dbReference type="AlphaFoldDB" id="A0A8H3D250"/>
<evidence type="ECO:0000256" key="3">
    <source>
        <dbReference type="ARBA" id="ARBA00023002"/>
    </source>
</evidence>
<evidence type="ECO:0000313" key="5">
    <source>
        <dbReference type="Proteomes" id="UP000663853"/>
    </source>
</evidence>
<dbReference type="PANTHER" id="PTHR43477:SF1">
    <property type="entry name" value="DIHYDROANTICAPSIN 7-DEHYDROGENASE"/>
    <property type="match status" value="1"/>
</dbReference>
<keyword evidence="3" id="KW-0560">Oxidoreductase</keyword>
<dbReference type="GO" id="GO:0016491">
    <property type="term" value="F:oxidoreductase activity"/>
    <property type="evidence" value="ECO:0007669"/>
    <property type="project" value="UniProtKB-KW"/>
</dbReference>
<protein>
    <submittedName>
        <fullName evidence="4">Uncharacterized protein</fullName>
    </submittedName>
</protein>
<dbReference type="Gene3D" id="3.40.50.720">
    <property type="entry name" value="NAD(P)-binding Rossmann-like Domain"/>
    <property type="match status" value="1"/>
</dbReference>
<evidence type="ECO:0000256" key="2">
    <source>
        <dbReference type="ARBA" id="ARBA00022857"/>
    </source>
</evidence>
<dbReference type="InterPro" id="IPR002347">
    <property type="entry name" value="SDR_fam"/>
</dbReference>